<protein>
    <recommendedName>
        <fullName evidence="2">DUF1559 domain-containing protein</fullName>
    </recommendedName>
</protein>
<dbReference type="PANTHER" id="PTHR30093">
    <property type="entry name" value="GENERAL SECRETION PATHWAY PROTEIN G"/>
    <property type="match status" value="1"/>
</dbReference>
<dbReference type="InterPro" id="IPR012902">
    <property type="entry name" value="N_methyl_site"/>
</dbReference>
<evidence type="ECO:0000313" key="3">
    <source>
        <dbReference type="EMBL" id="EAQ80799.1"/>
    </source>
</evidence>
<dbReference type="Proteomes" id="UP000004358">
    <property type="component" value="Unassembled WGS sequence"/>
</dbReference>
<organism evidence="3 4">
    <name type="scientific">Blastopirellula marina DSM 3645</name>
    <dbReference type="NCBI Taxonomy" id="314230"/>
    <lineage>
        <taxon>Bacteria</taxon>
        <taxon>Pseudomonadati</taxon>
        <taxon>Planctomycetota</taxon>
        <taxon>Planctomycetia</taxon>
        <taxon>Pirellulales</taxon>
        <taxon>Pirellulaceae</taxon>
        <taxon>Blastopirellula</taxon>
    </lineage>
</organism>
<dbReference type="STRING" id="314230.DSM3645_12301"/>
<dbReference type="InterPro" id="IPR027558">
    <property type="entry name" value="Pre_pil_HX9DG_C"/>
</dbReference>
<evidence type="ECO:0000259" key="2">
    <source>
        <dbReference type="Pfam" id="PF07596"/>
    </source>
</evidence>
<dbReference type="InterPro" id="IPR045584">
    <property type="entry name" value="Pilin-like"/>
</dbReference>
<dbReference type="HOGENOM" id="CLU_041661_0_0_0"/>
<name>A3ZRN0_9BACT</name>
<dbReference type="Gene3D" id="3.30.700.10">
    <property type="entry name" value="Glycoprotein, Type 4 Pilin"/>
    <property type="match status" value="1"/>
</dbReference>
<comment type="caution">
    <text evidence="3">The sequence shown here is derived from an EMBL/GenBank/DDBJ whole genome shotgun (WGS) entry which is preliminary data.</text>
</comment>
<dbReference type="InterPro" id="IPR011453">
    <property type="entry name" value="DUF1559"/>
</dbReference>
<dbReference type="AlphaFoldDB" id="A3ZRN0"/>
<keyword evidence="1" id="KW-0472">Membrane</keyword>
<evidence type="ECO:0000313" key="4">
    <source>
        <dbReference type="Proteomes" id="UP000004358"/>
    </source>
</evidence>
<reference evidence="3 4" key="1">
    <citation type="submission" date="2006-02" db="EMBL/GenBank/DDBJ databases">
        <authorList>
            <person name="Amann R."/>
            <person name="Ferriera S."/>
            <person name="Johnson J."/>
            <person name="Kravitz S."/>
            <person name="Halpern A."/>
            <person name="Remington K."/>
            <person name="Beeson K."/>
            <person name="Tran B."/>
            <person name="Rogers Y.-H."/>
            <person name="Friedman R."/>
            <person name="Venter J.C."/>
        </authorList>
    </citation>
    <scope>NUCLEOTIDE SEQUENCE [LARGE SCALE GENOMIC DNA]</scope>
    <source>
        <strain evidence="3 4">DSM 3645</strain>
    </source>
</reference>
<dbReference type="SUPFAM" id="SSF54523">
    <property type="entry name" value="Pili subunits"/>
    <property type="match status" value="1"/>
</dbReference>
<feature type="domain" description="DUF1559" evidence="2">
    <location>
        <begin position="33"/>
        <end position="297"/>
    </location>
</feature>
<feature type="transmembrane region" description="Helical" evidence="1">
    <location>
        <begin position="12"/>
        <end position="32"/>
    </location>
</feature>
<dbReference type="Pfam" id="PF07963">
    <property type="entry name" value="N_methyl"/>
    <property type="match status" value="1"/>
</dbReference>
<dbReference type="NCBIfam" id="TIGR04294">
    <property type="entry name" value="pre_pil_HX9DG"/>
    <property type="match status" value="1"/>
</dbReference>
<keyword evidence="1" id="KW-1133">Transmembrane helix</keyword>
<keyword evidence="1" id="KW-0812">Transmembrane</keyword>
<dbReference type="OrthoDB" id="267520at2"/>
<accession>A3ZRN0</accession>
<dbReference type="RefSeq" id="WP_002650356.1">
    <property type="nucleotide sequence ID" value="NZ_CH672376.1"/>
</dbReference>
<dbReference type="PANTHER" id="PTHR30093:SF2">
    <property type="entry name" value="TYPE II SECRETION SYSTEM PROTEIN H"/>
    <property type="match status" value="1"/>
</dbReference>
<dbReference type="NCBIfam" id="TIGR02532">
    <property type="entry name" value="IV_pilin_GFxxxE"/>
    <property type="match status" value="1"/>
</dbReference>
<dbReference type="EMBL" id="AANZ01000007">
    <property type="protein sequence ID" value="EAQ80799.1"/>
    <property type="molecule type" value="Genomic_DNA"/>
</dbReference>
<evidence type="ECO:0000256" key="1">
    <source>
        <dbReference type="SAM" id="Phobius"/>
    </source>
</evidence>
<proteinExistence type="predicted"/>
<dbReference type="eggNOG" id="COG4968">
    <property type="taxonomic scope" value="Bacteria"/>
</dbReference>
<dbReference type="Pfam" id="PF07596">
    <property type="entry name" value="SBP_bac_10"/>
    <property type="match status" value="1"/>
</dbReference>
<sequence>MSLQNRRAFTLVELLVVIAIIGVLIALLLPAVQQAREAARRMECTNRLKQIGLALHNHHDVKGNFPAGVRNAKNLTYTSSSWCTGTGVDADAREPWSVAILPYLEQINRYELFDVDAAFTTTENRPGTSANHAQFKLNNPAFQCSSDPGARDDWATISYFGVQGGGTAAEESCSNQSGNRVFYRNGILHFNSKSKFRDIVDGTSNTLMVGETKYALTPEGRADGIYTSWASGTKTDAFGCPWVLAAARDQINSNPKVGLTHDTLNVMSKLFGSYHPGGCHFLLGDGSVHFMSETIDLNLYRQLGKLDDQLPTGGFPR</sequence>
<gene>
    <name evidence="3" type="ORF">DSM3645_12301</name>
</gene>